<accession>A0ABR2EKI6</accession>
<keyword evidence="2" id="KW-1185">Reference proteome</keyword>
<sequence length="99" mass="11125">MEITTWRLNEGSENVGKWCKYGDGVDQKGGNKGRRLNEGSENVGKWCKYGDGVDQKGGNKGRRLIWELDFRGCGEMIVLGYRFLMRTRARQLGDGLHGG</sequence>
<proteinExistence type="predicted"/>
<evidence type="ECO:0000313" key="2">
    <source>
        <dbReference type="Proteomes" id="UP001472677"/>
    </source>
</evidence>
<name>A0ABR2EKI6_9ROSI</name>
<evidence type="ECO:0000313" key="1">
    <source>
        <dbReference type="EMBL" id="KAK8562512.1"/>
    </source>
</evidence>
<gene>
    <name evidence="1" type="ORF">V6N12_010589</name>
</gene>
<dbReference type="EMBL" id="JBBPBM010000012">
    <property type="protein sequence ID" value="KAK8562512.1"/>
    <property type="molecule type" value="Genomic_DNA"/>
</dbReference>
<protein>
    <submittedName>
        <fullName evidence="1">Uncharacterized protein</fullName>
    </submittedName>
</protein>
<comment type="caution">
    <text evidence="1">The sequence shown here is derived from an EMBL/GenBank/DDBJ whole genome shotgun (WGS) entry which is preliminary data.</text>
</comment>
<reference evidence="1 2" key="1">
    <citation type="journal article" date="2024" name="G3 (Bethesda)">
        <title>Genome assembly of Hibiscus sabdariffa L. provides insights into metabolisms of medicinal natural products.</title>
        <authorList>
            <person name="Kim T."/>
        </authorList>
    </citation>
    <scope>NUCLEOTIDE SEQUENCE [LARGE SCALE GENOMIC DNA]</scope>
    <source>
        <strain evidence="1">TK-2024</strain>
        <tissue evidence="1">Old leaves</tissue>
    </source>
</reference>
<dbReference type="Proteomes" id="UP001472677">
    <property type="component" value="Unassembled WGS sequence"/>
</dbReference>
<organism evidence="1 2">
    <name type="scientific">Hibiscus sabdariffa</name>
    <name type="common">roselle</name>
    <dbReference type="NCBI Taxonomy" id="183260"/>
    <lineage>
        <taxon>Eukaryota</taxon>
        <taxon>Viridiplantae</taxon>
        <taxon>Streptophyta</taxon>
        <taxon>Embryophyta</taxon>
        <taxon>Tracheophyta</taxon>
        <taxon>Spermatophyta</taxon>
        <taxon>Magnoliopsida</taxon>
        <taxon>eudicotyledons</taxon>
        <taxon>Gunneridae</taxon>
        <taxon>Pentapetalae</taxon>
        <taxon>rosids</taxon>
        <taxon>malvids</taxon>
        <taxon>Malvales</taxon>
        <taxon>Malvaceae</taxon>
        <taxon>Malvoideae</taxon>
        <taxon>Hibiscus</taxon>
    </lineage>
</organism>